<comment type="subcellular location">
    <subcellularLocation>
        <location evidence="1">Membrane</location>
        <topology evidence="1">Multi-pass membrane protein</topology>
    </subcellularLocation>
</comment>
<keyword evidence="6" id="KW-0406">Ion transport</keyword>
<dbReference type="GO" id="GO:0051117">
    <property type="term" value="F:ATPase binding"/>
    <property type="evidence" value="ECO:0007669"/>
    <property type="project" value="TreeGrafter"/>
</dbReference>
<dbReference type="PANTHER" id="PTHR11629:SF63">
    <property type="entry name" value="V-TYPE PROTON ATPASE SUBUNIT A"/>
    <property type="match status" value="1"/>
</dbReference>
<comment type="similarity">
    <text evidence="2">Belongs to the V-ATPase 116 kDa subunit family.</text>
</comment>
<evidence type="ECO:0000256" key="3">
    <source>
        <dbReference type="ARBA" id="ARBA00022448"/>
    </source>
</evidence>
<feature type="transmembrane region" description="Helical" evidence="8">
    <location>
        <begin position="513"/>
        <end position="531"/>
    </location>
</feature>
<keyword evidence="5 8" id="KW-1133">Transmembrane helix</keyword>
<accession>A0A1S8T8F9</accession>
<dbReference type="GO" id="GO:0046961">
    <property type="term" value="F:proton-transporting ATPase activity, rotational mechanism"/>
    <property type="evidence" value="ECO:0007669"/>
    <property type="project" value="InterPro"/>
</dbReference>
<feature type="transmembrane region" description="Helical" evidence="8">
    <location>
        <begin position="410"/>
        <end position="428"/>
    </location>
</feature>
<evidence type="ECO:0000256" key="5">
    <source>
        <dbReference type="ARBA" id="ARBA00022989"/>
    </source>
</evidence>
<keyword evidence="10" id="KW-1185">Reference proteome</keyword>
<sequence>MAIVKMNKFTLLAFESKKEKLLEKLQAFSNVEFINLQDENFLENNKILKDLTKDQIDSNMAKCEEQLLKVKYSIKFLENYLPKQSLIKSLRQEKISLTMSELEDKVLKSNWEAIYEKIKQKDSQLTNLDNEKMRLKGSVEKLIPYEGFNASLSSLKELKRTSYFLGSVPNSCEENIINDLNDCYIEIMSKDDKETYFFALAHKENEMNVLDSLRTFGFTPFKSEEEDIPLKLIHDYNERVSLIGAEKFIIKEELAGYDEEMKVIQLAYEYYTNLILRKNISTNFLKTENVSLIQGWIPVSKNDEFTIITENILGEDYYLNFEEVKEEEIDDIPIQLKNNDLNESFEAVTGMYSLPKYNDIDPTPFVTPFYLTFFGMMVADAGYGLLMLISTLLSLKFFEFQDKTKKMVKFFMYLSFPTITFGLMYGSVFGDIIKFTGLIDTGKDFMTILVLSLAFGVIQIFFGLGIKAVLLIKMGRSLDAFFDVGSWVITLISIGGIVAGVMLNISMLKTICSFWGIAGAILIVATQGRAAKTIGGKIGKGLYDLYGITSYLGDLISYSRLMAIGLAGGSIAGAINMVIKMIPGPIGTFVLGSLLFVIFQAVNLLLSLLSGYVHTLRLTYVEYFSKFYDGGGRPFKPFEAQNKYINLKRD</sequence>
<dbReference type="GO" id="GO:0016471">
    <property type="term" value="C:vacuolar proton-transporting V-type ATPase complex"/>
    <property type="evidence" value="ECO:0007669"/>
    <property type="project" value="TreeGrafter"/>
</dbReference>
<organism evidence="9 10">
    <name type="scientific">Clostridium puniceum</name>
    <dbReference type="NCBI Taxonomy" id="29367"/>
    <lineage>
        <taxon>Bacteria</taxon>
        <taxon>Bacillati</taxon>
        <taxon>Bacillota</taxon>
        <taxon>Clostridia</taxon>
        <taxon>Eubacteriales</taxon>
        <taxon>Clostridiaceae</taxon>
        <taxon>Clostridium</taxon>
    </lineage>
</organism>
<dbReference type="Pfam" id="PF01496">
    <property type="entry name" value="V_ATPase_I"/>
    <property type="match status" value="1"/>
</dbReference>
<evidence type="ECO:0000256" key="4">
    <source>
        <dbReference type="ARBA" id="ARBA00022692"/>
    </source>
</evidence>
<dbReference type="STRING" id="29367.CLPUN_42590"/>
<protein>
    <submittedName>
        <fullName evidence="9">V-type ATP synthase subunit I</fullName>
    </submittedName>
</protein>
<reference evidence="9 10" key="1">
    <citation type="submission" date="2016-05" db="EMBL/GenBank/DDBJ databases">
        <title>Microbial solvent formation.</title>
        <authorList>
            <person name="Poehlein A."/>
            <person name="Montoya Solano J.D."/>
            <person name="Flitsch S."/>
            <person name="Krabben P."/>
            <person name="Duerre P."/>
            <person name="Daniel R."/>
        </authorList>
    </citation>
    <scope>NUCLEOTIDE SEQUENCE [LARGE SCALE GENOMIC DNA]</scope>
    <source>
        <strain evidence="9 10">DSM 2619</strain>
    </source>
</reference>
<name>A0A1S8T8F9_9CLOT</name>
<comment type="caution">
    <text evidence="9">The sequence shown here is derived from an EMBL/GenBank/DDBJ whole genome shotgun (WGS) entry which is preliminary data.</text>
</comment>
<dbReference type="GO" id="GO:0007035">
    <property type="term" value="P:vacuolar acidification"/>
    <property type="evidence" value="ECO:0007669"/>
    <property type="project" value="TreeGrafter"/>
</dbReference>
<dbReference type="AlphaFoldDB" id="A0A1S8T8F9"/>
<evidence type="ECO:0000313" key="9">
    <source>
        <dbReference type="EMBL" id="OOM73904.1"/>
    </source>
</evidence>
<dbReference type="EMBL" id="LZZM01000207">
    <property type="protein sequence ID" value="OOM73904.1"/>
    <property type="molecule type" value="Genomic_DNA"/>
</dbReference>
<evidence type="ECO:0000256" key="1">
    <source>
        <dbReference type="ARBA" id="ARBA00004141"/>
    </source>
</evidence>
<feature type="transmembrane region" description="Helical" evidence="8">
    <location>
        <begin position="484"/>
        <end position="507"/>
    </location>
</feature>
<dbReference type="Proteomes" id="UP000190890">
    <property type="component" value="Unassembled WGS sequence"/>
</dbReference>
<evidence type="ECO:0000256" key="2">
    <source>
        <dbReference type="ARBA" id="ARBA00009904"/>
    </source>
</evidence>
<evidence type="ECO:0000256" key="8">
    <source>
        <dbReference type="SAM" id="Phobius"/>
    </source>
</evidence>
<keyword evidence="4 8" id="KW-0812">Transmembrane</keyword>
<dbReference type="PANTHER" id="PTHR11629">
    <property type="entry name" value="VACUOLAR PROTON ATPASES"/>
    <property type="match status" value="1"/>
</dbReference>
<dbReference type="OrthoDB" id="9803814at2"/>
<feature type="transmembrane region" description="Helical" evidence="8">
    <location>
        <begin position="561"/>
        <end position="579"/>
    </location>
</feature>
<evidence type="ECO:0000313" key="10">
    <source>
        <dbReference type="Proteomes" id="UP000190890"/>
    </source>
</evidence>
<feature type="transmembrane region" description="Helical" evidence="8">
    <location>
        <begin position="369"/>
        <end position="398"/>
    </location>
</feature>
<evidence type="ECO:0000256" key="6">
    <source>
        <dbReference type="ARBA" id="ARBA00023065"/>
    </source>
</evidence>
<feature type="transmembrane region" description="Helical" evidence="8">
    <location>
        <begin position="585"/>
        <end position="609"/>
    </location>
</feature>
<feature type="transmembrane region" description="Helical" evidence="8">
    <location>
        <begin position="448"/>
        <end position="472"/>
    </location>
</feature>
<dbReference type="InterPro" id="IPR002490">
    <property type="entry name" value="V-ATPase_116kDa_su"/>
</dbReference>
<keyword evidence="7 8" id="KW-0472">Membrane</keyword>
<gene>
    <name evidence="9" type="ORF">CLPUN_42590</name>
</gene>
<evidence type="ECO:0000256" key="7">
    <source>
        <dbReference type="ARBA" id="ARBA00023136"/>
    </source>
</evidence>
<dbReference type="RefSeq" id="WP_077849211.1">
    <property type="nucleotide sequence ID" value="NZ_LZZM01000207.1"/>
</dbReference>
<dbReference type="GO" id="GO:0033179">
    <property type="term" value="C:proton-transporting V-type ATPase, V0 domain"/>
    <property type="evidence" value="ECO:0007669"/>
    <property type="project" value="InterPro"/>
</dbReference>
<keyword evidence="3" id="KW-0813">Transport</keyword>
<proteinExistence type="inferred from homology"/>